<dbReference type="NCBIfam" id="TIGR00033">
    <property type="entry name" value="aroC"/>
    <property type="match status" value="1"/>
</dbReference>
<dbReference type="NCBIfam" id="NF003793">
    <property type="entry name" value="PRK05382.1"/>
    <property type="match status" value="1"/>
</dbReference>
<evidence type="ECO:0000313" key="14">
    <source>
        <dbReference type="EMBL" id="QAR33839.1"/>
    </source>
</evidence>
<dbReference type="OrthoDB" id="9771806at2"/>
<evidence type="ECO:0000256" key="2">
    <source>
        <dbReference type="ARBA" id="ARBA00008014"/>
    </source>
</evidence>
<feature type="binding site" evidence="11">
    <location>
        <position position="318"/>
    </location>
    <ligand>
        <name>FMN</name>
        <dbReference type="ChEBI" id="CHEBI:58210"/>
    </ligand>
</feature>
<proteinExistence type="inferred from homology"/>
<comment type="caution">
    <text evidence="11">Lacks conserved residue(s) required for the propagation of feature annotation.</text>
</comment>
<evidence type="ECO:0000256" key="6">
    <source>
        <dbReference type="ARBA" id="ARBA00022643"/>
    </source>
</evidence>
<feature type="binding site" evidence="11">
    <location>
        <begin position="125"/>
        <end position="127"/>
    </location>
    <ligand>
        <name>FMN</name>
        <dbReference type="ChEBI" id="CHEBI:58210"/>
    </ligand>
</feature>
<dbReference type="CDD" id="cd07304">
    <property type="entry name" value="Chorismate_synthase"/>
    <property type="match status" value="1"/>
</dbReference>
<dbReference type="SUPFAM" id="SSF103263">
    <property type="entry name" value="Chorismate synthase, AroC"/>
    <property type="match status" value="1"/>
</dbReference>
<keyword evidence="10 11" id="KW-0456">Lyase</keyword>
<keyword evidence="15" id="KW-1185">Reference proteome</keyword>
<keyword evidence="6 11" id="KW-0288">FMN</keyword>
<gene>
    <name evidence="11" type="primary">aroC</name>
    <name evidence="14" type="ORF">EP073_10625</name>
</gene>
<keyword evidence="9 11" id="KW-0057">Aromatic amino acid biosynthesis</keyword>
<dbReference type="Proteomes" id="UP000287502">
    <property type="component" value="Chromosome"/>
</dbReference>
<sequence length="353" mass="38060">MGGSIFGRNFRIATFGESHGKSVGVVLDGCPAGLELTEDDVQLELNRRRPGQSDVSTPRDEKDKVEFHSGIFEGKTTGHPIMMLVYNENQRSKDYSEVKDLFRPGHADFTYTSKYGFRDYRGGGRSSARETIGRVCAGAVAKKLLSGKGVSVIAHVKQVGSIKALEFDAEYIEKNPVRCADRNVAEKMRSLILSISEQGDSIGAVVEVIIKGVPVGIGEPVFDRIEAELAKAILSIPAVKGIEFGSGFEAATLRGSENNDEISKYGFLSNNAGGTLGGITTGQDIIFRFPVKPASSITVPKKTIDLFGNEKEIVTRGRHDACVAPRVVPVAEAMSAMVLVDMIMADNAGRNLF</sequence>
<keyword evidence="8 11" id="KW-0521">NADP</keyword>
<dbReference type="InterPro" id="IPR035904">
    <property type="entry name" value="Chorismate_synth_AroC_sf"/>
</dbReference>
<keyword evidence="7 11" id="KW-0274">FAD</keyword>
<evidence type="ECO:0000256" key="1">
    <source>
        <dbReference type="ARBA" id="ARBA00005044"/>
    </source>
</evidence>
<dbReference type="Pfam" id="PF01264">
    <property type="entry name" value="Chorismate_synt"/>
    <property type="match status" value="1"/>
</dbReference>
<evidence type="ECO:0000256" key="13">
    <source>
        <dbReference type="SAM" id="MobiDB-lite"/>
    </source>
</evidence>
<evidence type="ECO:0000256" key="12">
    <source>
        <dbReference type="RuleBase" id="RU000605"/>
    </source>
</evidence>
<dbReference type="InterPro" id="IPR000453">
    <property type="entry name" value="Chorismate_synth"/>
</dbReference>
<dbReference type="GO" id="GO:0004107">
    <property type="term" value="F:chorismate synthase activity"/>
    <property type="evidence" value="ECO:0007669"/>
    <property type="project" value="UniProtKB-UniRule"/>
</dbReference>
<dbReference type="EMBL" id="CP035108">
    <property type="protein sequence ID" value="QAR33839.1"/>
    <property type="molecule type" value="Genomic_DNA"/>
</dbReference>
<dbReference type="KEGG" id="gtl:EP073_10625"/>
<comment type="similarity">
    <text evidence="2 11 12">Belongs to the chorismate synthase family.</text>
</comment>
<dbReference type="PANTHER" id="PTHR21085:SF0">
    <property type="entry name" value="CHORISMATE SYNTHASE"/>
    <property type="match status" value="1"/>
</dbReference>
<evidence type="ECO:0000256" key="7">
    <source>
        <dbReference type="ARBA" id="ARBA00022827"/>
    </source>
</evidence>
<comment type="cofactor">
    <cofactor evidence="11 12">
        <name>FMNH2</name>
        <dbReference type="ChEBI" id="CHEBI:57618"/>
    </cofactor>
    <text evidence="11 12">Reduced FMN (FMNH(2)).</text>
</comment>
<dbReference type="UniPathway" id="UPA00053">
    <property type="reaction ID" value="UER00090"/>
</dbReference>
<comment type="catalytic activity">
    <reaction evidence="11 12">
        <text>5-O-(1-carboxyvinyl)-3-phosphoshikimate = chorismate + phosphate</text>
        <dbReference type="Rhea" id="RHEA:21020"/>
        <dbReference type="ChEBI" id="CHEBI:29748"/>
        <dbReference type="ChEBI" id="CHEBI:43474"/>
        <dbReference type="ChEBI" id="CHEBI:57701"/>
        <dbReference type="EC" id="4.2.3.5"/>
    </reaction>
</comment>
<dbReference type="AlphaFoldDB" id="A0A3R5XXS6"/>
<dbReference type="PROSITE" id="PS00788">
    <property type="entry name" value="CHORISMATE_SYNTHASE_2"/>
    <property type="match status" value="1"/>
</dbReference>
<reference evidence="14 15" key="1">
    <citation type="submission" date="2019-01" db="EMBL/GenBank/DDBJ databases">
        <title>Geovibrio thiophilus DSM 11263, complete genome.</title>
        <authorList>
            <person name="Spring S."/>
            <person name="Bunk B."/>
            <person name="Sproer C."/>
        </authorList>
    </citation>
    <scope>NUCLEOTIDE SEQUENCE [LARGE SCALE GENOMIC DNA]</scope>
    <source>
        <strain evidence="14 15">DSM 11263</strain>
    </source>
</reference>
<evidence type="ECO:0000256" key="8">
    <source>
        <dbReference type="ARBA" id="ARBA00022857"/>
    </source>
</evidence>
<evidence type="ECO:0000256" key="10">
    <source>
        <dbReference type="ARBA" id="ARBA00023239"/>
    </source>
</evidence>
<comment type="pathway">
    <text evidence="1 11 12">Metabolic intermediate biosynthesis; chorismate biosynthesis; chorismate from D-erythrose 4-phosphate and phosphoenolpyruvate: step 7/7.</text>
</comment>
<accession>A0A3R5XXS6</accession>
<name>A0A3R5XXS6_9BACT</name>
<dbReference type="GO" id="GO:0009073">
    <property type="term" value="P:aromatic amino acid family biosynthetic process"/>
    <property type="evidence" value="ECO:0007669"/>
    <property type="project" value="UniProtKB-KW"/>
</dbReference>
<dbReference type="InterPro" id="IPR020541">
    <property type="entry name" value="Chorismate_synthase_CS"/>
</dbReference>
<dbReference type="Gene3D" id="3.60.150.10">
    <property type="entry name" value="Chorismate synthase AroC"/>
    <property type="match status" value="1"/>
</dbReference>
<dbReference type="PIRSF" id="PIRSF001456">
    <property type="entry name" value="Chorismate_synth"/>
    <property type="match status" value="1"/>
</dbReference>
<feature type="region of interest" description="Disordered" evidence="13">
    <location>
        <begin position="43"/>
        <end position="62"/>
    </location>
</feature>
<dbReference type="PROSITE" id="PS00787">
    <property type="entry name" value="CHORISMATE_SYNTHASE_1"/>
    <property type="match status" value="1"/>
</dbReference>
<dbReference type="GO" id="GO:0010181">
    <property type="term" value="F:FMN binding"/>
    <property type="evidence" value="ECO:0007669"/>
    <property type="project" value="TreeGrafter"/>
</dbReference>
<evidence type="ECO:0000313" key="15">
    <source>
        <dbReference type="Proteomes" id="UP000287502"/>
    </source>
</evidence>
<dbReference type="HAMAP" id="MF_00300">
    <property type="entry name" value="Chorismate_synth"/>
    <property type="match status" value="1"/>
</dbReference>
<keyword evidence="4 11" id="KW-0028">Amino-acid biosynthesis</keyword>
<feature type="binding site" evidence="11">
    <location>
        <begin position="292"/>
        <end position="296"/>
    </location>
    <ligand>
        <name>FMN</name>
        <dbReference type="ChEBI" id="CHEBI:58210"/>
    </ligand>
</feature>
<dbReference type="GO" id="GO:0005829">
    <property type="term" value="C:cytosol"/>
    <property type="evidence" value="ECO:0007669"/>
    <property type="project" value="TreeGrafter"/>
</dbReference>
<dbReference type="EC" id="4.2.3.5" evidence="3 11"/>
<organism evidence="14 15">
    <name type="scientific">Geovibrio thiophilus</name>
    <dbReference type="NCBI Taxonomy" id="139438"/>
    <lineage>
        <taxon>Bacteria</taxon>
        <taxon>Pseudomonadati</taxon>
        <taxon>Deferribacterota</taxon>
        <taxon>Deferribacteres</taxon>
        <taxon>Deferribacterales</taxon>
        <taxon>Geovibrionaceae</taxon>
        <taxon>Geovibrio</taxon>
    </lineage>
</organism>
<feature type="binding site" evidence="11">
    <location>
        <position position="48"/>
    </location>
    <ligand>
        <name>NADP(+)</name>
        <dbReference type="ChEBI" id="CHEBI:58349"/>
    </ligand>
</feature>
<evidence type="ECO:0000256" key="11">
    <source>
        <dbReference type="HAMAP-Rule" id="MF_00300"/>
    </source>
</evidence>
<keyword evidence="5 11" id="KW-0285">Flavoprotein</keyword>
<evidence type="ECO:0000256" key="5">
    <source>
        <dbReference type="ARBA" id="ARBA00022630"/>
    </source>
</evidence>
<evidence type="ECO:0000256" key="4">
    <source>
        <dbReference type="ARBA" id="ARBA00022605"/>
    </source>
</evidence>
<comment type="function">
    <text evidence="11">Catalyzes the anti-1,4-elimination of the C-3 phosphate and the C-6 proR hydrogen from 5-enolpyruvylshikimate-3-phosphate (EPSP) to yield chorismate, which is the branch point compound that serves as the starting substrate for the three terminal pathways of aromatic amino acid biosynthesis. This reaction introduces a second double bond into the aromatic ring system.</text>
</comment>
<evidence type="ECO:0000256" key="3">
    <source>
        <dbReference type="ARBA" id="ARBA00013036"/>
    </source>
</evidence>
<dbReference type="GO" id="GO:0008652">
    <property type="term" value="P:amino acid biosynthetic process"/>
    <property type="evidence" value="ECO:0007669"/>
    <property type="project" value="UniProtKB-KW"/>
</dbReference>
<feature type="binding site" evidence="11">
    <location>
        <position position="277"/>
    </location>
    <ligand>
        <name>FMN</name>
        <dbReference type="ChEBI" id="CHEBI:58210"/>
    </ligand>
</feature>
<dbReference type="GO" id="GO:0009423">
    <property type="term" value="P:chorismate biosynthetic process"/>
    <property type="evidence" value="ECO:0007669"/>
    <property type="project" value="UniProtKB-UniRule"/>
</dbReference>
<dbReference type="FunFam" id="3.60.150.10:FF:000002">
    <property type="entry name" value="Chorismate synthase"/>
    <property type="match status" value="1"/>
</dbReference>
<evidence type="ECO:0000256" key="9">
    <source>
        <dbReference type="ARBA" id="ARBA00023141"/>
    </source>
</evidence>
<dbReference type="PANTHER" id="PTHR21085">
    <property type="entry name" value="CHORISMATE SYNTHASE"/>
    <property type="match status" value="1"/>
</dbReference>
<comment type="subunit">
    <text evidence="11">Homotetramer.</text>
</comment>
<protein>
    <recommendedName>
        <fullName evidence="3 11">Chorismate synthase</fullName>
        <shortName evidence="11">CS</shortName>
        <ecNumber evidence="3 11">4.2.3.5</ecNumber>
    </recommendedName>
    <alternativeName>
        <fullName evidence="11">5-enolpyruvylshikimate-3-phosphate phospholyase</fullName>
    </alternativeName>
</protein>
<dbReference type="RefSeq" id="WP_128467124.1">
    <property type="nucleotide sequence ID" value="NZ_CP035108.1"/>
</dbReference>